<dbReference type="SUPFAM" id="SSF51306">
    <property type="entry name" value="LexA/Signal peptidase"/>
    <property type="match status" value="1"/>
</dbReference>
<dbReference type="InterPro" id="IPR015927">
    <property type="entry name" value="Peptidase_S24_S26A/B/C"/>
</dbReference>
<dbReference type="Gene3D" id="2.10.109.10">
    <property type="entry name" value="Umud Fragment, subunit A"/>
    <property type="match status" value="1"/>
</dbReference>
<dbReference type="InterPro" id="IPR036286">
    <property type="entry name" value="LexA/Signal_pep-like_sf"/>
</dbReference>
<reference evidence="2 3" key="1">
    <citation type="submission" date="2017-10" db="EMBL/GenBank/DDBJ databases">
        <title>Novel microbial diversity and functional potential in the marine mammal oral microbiome.</title>
        <authorList>
            <person name="Dudek N.K."/>
            <person name="Sun C.L."/>
            <person name="Burstein D."/>
            <person name="Kantor R.S."/>
            <person name="Aliaga Goltsman D.S."/>
            <person name="Bik E.M."/>
            <person name="Thomas B.C."/>
            <person name="Banfield J.F."/>
            <person name="Relman D.A."/>
        </authorList>
    </citation>
    <scope>NUCLEOTIDE SEQUENCE [LARGE SCALE GENOMIC DNA]</scope>
    <source>
        <strain evidence="2">DOLJORAL78_47_21</strain>
    </source>
</reference>
<gene>
    <name evidence="2" type="ORF">CSA60_01295</name>
</gene>
<accession>A0A2G6JP00</accession>
<sequence length="97" mass="11079">MFRIVKVQGQSMEPYLSDGDFVLIYRRVKRLSVGDVVVCQHPTYPRLIKKIIEINEQGDILLTGCNPAGISTEEMGWVPAKLVEGKVIWEIRARNKH</sequence>
<protein>
    <submittedName>
        <fullName evidence="2">Peptidase S24</fullName>
    </submittedName>
</protein>
<proteinExistence type="predicted"/>
<name>A0A2G6JP00_NEPCE</name>
<dbReference type="Pfam" id="PF00717">
    <property type="entry name" value="Peptidase_S24"/>
    <property type="match status" value="1"/>
</dbReference>
<dbReference type="CDD" id="cd06462">
    <property type="entry name" value="Peptidase_S24_S26"/>
    <property type="match status" value="1"/>
</dbReference>
<evidence type="ECO:0000259" key="1">
    <source>
        <dbReference type="Pfam" id="PF00717"/>
    </source>
</evidence>
<evidence type="ECO:0000313" key="3">
    <source>
        <dbReference type="Proteomes" id="UP000243469"/>
    </source>
</evidence>
<feature type="domain" description="Peptidase S24/S26A/S26B/S26C" evidence="1">
    <location>
        <begin position="4"/>
        <end position="68"/>
    </location>
</feature>
<comment type="caution">
    <text evidence="2">The sequence shown here is derived from an EMBL/GenBank/DDBJ whole genome shotgun (WGS) entry which is preliminary data.</text>
</comment>
<dbReference type="AlphaFoldDB" id="A0A2G6JP00"/>
<dbReference type="EMBL" id="PDSH01000012">
    <property type="protein sequence ID" value="PIE25155.1"/>
    <property type="molecule type" value="Genomic_DNA"/>
</dbReference>
<organism evidence="2 3">
    <name type="scientific">Neptuniibacter caesariensis</name>
    <dbReference type="NCBI Taxonomy" id="207954"/>
    <lineage>
        <taxon>Bacteria</taxon>
        <taxon>Pseudomonadati</taxon>
        <taxon>Pseudomonadota</taxon>
        <taxon>Gammaproteobacteria</taxon>
        <taxon>Oceanospirillales</taxon>
        <taxon>Oceanospirillaceae</taxon>
        <taxon>Neptuniibacter</taxon>
    </lineage>
</organism>
<evidence type="ECO:0000313" key="2">
    <source>
        <dbReference type="EMBL" id="PIE25155.1"/>
    </source>
</evidence>
<dbReference type="Proteomes" id="UP000243469">
    <property type="component" value="Unassembled WGS sequence"/>
</dbReference>